<dbReference type="PANTHER" id="PTHR38471:SF2">
    <property type="entry name" value="FOUR HELIX BUNDLE PROTEIN"/>
    <property type="match status" value="1"/>
</dbReference>
<dbReference type="PANTHER" id="PTHR38471">
    <property type="entry name" value="FOUR HELIX BUNDLE PROTEIN"/>
    <property type="match status" value="1"/>
</dbReference>
<dbReference type="AlphaFoldDB" id="A0A450YCB8"/>
<accession>A0A450YCB8</accession>
<dbReference type="SUPFAM" id="SSF158446">
    <property type="entry name" value="IVS-encoded protein-like"/>
    <property type="match status" value="1"/>
</dbReference>
<dbReference type="PIRSF" id="PIRSF035652">
    <property type="entry name" value="CHP02436"/>
    <property type="match status" value="1"/>
</dbReference>
<dbReference type="EMBL" id="CAADFU010000002">
    <property type="protein sequence ID" value="VFK39190.1"/>
    <property type="molecule type" value="Genomic_DNA"/>
</dbReference>
<name>A0A450YCB8_9GAMM</name>
<dbReference type="Gene3D" id="1.20.1440.60">
    <property type="entry name" value="23S rRNA-intervening sequence"/>
    <property type="match status" value="1"/>
</dbReference>
<dbReference type="InterPro" id="IPR036583">
    <property type="entry name" value="23S_rRNA_IVS_sf"/>
</dbReference>
<dbReference type="NCBIfam" id="TIGR02436">
    <property type="entry name" value="four helix bundle protein"/>
    <property type="match status" value="1"/>
</dbReference>
<protein>
    <submittedName>
        <fullName evidence="1">Four helix bundle protein</fullName>
    </submittedName>
</protein>
<reference evidence="1" key="1">
    <citation type="submission" date="2019-02" db="EMBL/GenBank/DDBJ databases">
        <authorList>
            <person name="Gruber-Vodicka R. H."/>
            <person name="Seah K. B. B."/>
        </authorList>
    </citation>
    <scope>NUCLEOTIDE SEQUENCE</scope>
    <source>
        <strain evidence="1">BECK_S1320</strain>
    </source>
</reference>
<organism evidence="1">
    <name type="scientific">Candidatus Kentrum sp. SD</name>
    <dbReference type="NCBI Taxonomy" id="2126332"/>
    <lineage>
        <taxon>Bacteria</taxon>
        <taxon>Pseudomonadati</taxon>
        <taxon>Pseudomonadota</taxon>
        <taxon>Gammaproteobacteria</taxon>
        <taxon>Candidatus Kentrum</taxon>
    </lineage>
</organism>
<sequence>MKNDNIIQTKSYAFAVRIVRLYQHLSKEKKEYVLSRQLLRCGTSIGANIEEAIGGQSRADFVSKLSIAYKEARETTYWLRLLKDTDYITSIQFDSIYVDAEELCRIIAAIQKSTKKGN</sequence>
<dbReference type="InterPro" id="IPR012657">
    <property type="entry name" value="23S_rRNA-intervening_sequence"/>
</dbReference>
<proteinExistence type="predicted"/>
<evidence type="ECO:0000313" key="1">
    <source>
        <dbReference type="EMBL" id="VFK39190.1"/>
    </source>
</evidence>
<gene>
    <name evidence="1" type="ORF">BECKSD772E_GA0070983_100234</name>
</gene>
<dbReference type="Pfam" id="PF05635">
    <property type="entry name" value="23S_rRNA_IVP"/>
    <property type="match status" value="1"/>
</dbReference>